<evidence type="ECO:0000313" key="12">
    <source>
        <dbReference type="EMBL" id="QHU22922.1"/>
    </source>
</evidence>
<dbReference type="GO" id="GO:0003677">
    <property type="term" value="F:DNA binding"/>
    <property type="evidence" value="ECO:0007669"/>
    <property type="project" value="InterPro"/>
</dbReference>
<dbReference type="Gene3D" id="3.30.210.10">
    <property type="entry name" value="DNA polymerase, thumb domain"/>
    <property type="match status" value="1"/>
</dbReference>
<reference evidence="12" key="1">
    <citation type="journal article" date="2020" name="Nature">
        <title>Giant virus diversity and host interactions through global metagenomics.</title>
        <authorList>
            <person name="Schulz F."/>
            <person name="Roux S."/>
            <person name="Paez-Espino D."/>
            <person name="Jungbluth S."/>
            <person name="Walsh D.A."/>
            <person name="Denef V.J."/>
            <person name="McMahon K.D."/>
            <person name="Konstantinidis K.T."/>
            <person name="Eloe-Fadrosh E.A."/>
            <person name="Kyrpides N.C."/>
            <person name="Woyke T."/>
        </authorList>
    </citation>
    <scope>NUCLEOTIDE SEQUENCE</scope>
    <source>
        <strain evidence="12">GVMAG-S-ERX555907-63</strain>
    </source>
</reference>
<dbReference type="Pfam" id="PF14716">
    <property type="entry name" value="HHH_8"/>
    <property type="match status" value="1"/>
</dbReference>
<dbReference type="Pfam" id="PF10391">
    <property type="entry name" value="DNA_pol_lambd_f"/>
    <property type="match status" value="1"/>
</dbReference>
<evidence type="ECO:0000256" key="5">
    <source>
        <dbReference type="ARBA" id="ARBA00022705"/>
    </source>
</evidence>
<dbReference type="GO" id="GO:0003887">
    <property type="term" value="F:DNA-directed DNA polymerase activity"/>
    <property type="evidence" value="ECO:0007669"/>
    <property type="project" value="UniProtKB-KW"/>
</dbReference>
<dbReference type="Gene3D" id="1.10.150.110">
    <property type="entry name" value="DNA polymerase beta, N-terminal domain-like"/>
    <property type="match status" value="1"/>
</dbReference>
<dbReference type="Pfam" id="PF14791">
    <property type="entry name" value="DNA_pol_B_thumb"/>
    <property type="match status" value="1"/>
</dbReference>
<evidence type="ECO:0000259" key="11">
    <source>
        <dbReference type="SMART" id="SM00483"/>
    </source>
</evidence>
<keyword evidence="8" id="KW-0234">DNA repair</keyword>
<dbReference type="AlphaFoldDB" id="A0A6C0KY60"/>
<dbReference type="InterPro" id="IPR029398">
    <property type="entry name" value="PolB_thumb"/>
</dbReference>
<dbReference type="InterPro" id="IPR018944">
    <property type="entry name" value="DNA_pol_lambd_fingers_domain"/>
</dbReference>
<keyword evidence="4" id="KW-0548">Nucleotidyltransferase</keyword>
<dbReference type="InterPro" id="IPR022312">
    <property type="entry name" value="DNA_pol_X"/>
</dbReference>
<proteinExistence type="predicted"/>
<keyword evidence="10" id="KW-0175">Coiled coil</keyword>
<keyword evidence="5" id="KW-0235">DNA replication</keyword>
<dbReference type="InterPro" id="IPR002008">
    <property type="entry name" value="DNA_pol_X_beta-like"/>
</dbReference>
<dbReference type="PRINTS" id="PR00870">
    <property type="entry name" value="DNAPOLXBETA"/>
</dbReference>
<dbReference type="SUPFAM" id="SSF47802">
    <property type="entry name" value="DNA polymerase beta, N-terminal domain-like"/>
    <property type="match status" value="1"/>
</dbReference>
<comment type="catalytic activity">
    <reaction evidence="9">
        <text>DNA(n) + a 2'-deoxyribonucleoside 5'-triphosphate = DNA(n+1) + diphosphate</text>
        <dbReference type="Rhea" id="RHEA:22508"/>
        <dbReference type="Rhea" id="RHEA-COMP:17339"/>
        <dbReference type="Rhea" id="RHEA-COMP:17340"/>
        <dbReference type="ChEBI" id="CHEBI:33019"/>
        <dbReference type="ChEBI" id="CHEBI:61560"/>
        <dbReference type="ChEBI" id="CHEBI:173112"/>
        <dbReference type="EC" id="2.7.7.7"/>
    </reaction>
</comment>
<keyword evidence="7" id="KW-0239">DNA-directed DNA polymerase</keyword>
<dbReference type="InterPro" id="IPR010996">
    <property type="entry name" value="HHH_MUS81"/>
</dbReference>
<dbReference type="CDD" id="cd00141">
    <property type="entry name" value="NT_POLXc"/>
    <property type="match status" value="1"/>
</dbReference>
<dbReference type="SMART" id="SM00483">
    <property type="entry name" value="POLXc"/>
    <property type="match status" value="1"/>
</dbReference>
<protein>
    <recommendedName>
        <fullName evidence="1">DNA-directed DNA polymerase</fullName>
        <ecNumber evidence="1">2.7.7.7</ecNumber>
    </recommendedName>
</protein>
<dbReference type="GO" id="GO:0005634">
    <property type="term" value="C:nucleus"/>
    <property type="evidence" value="ECO:0007669"/>
    <property type="project" value="TreeGrafter"/>
</dbReference>
<dbReference type="Gene3D" id="1.10.150.20">
    <property type="entry name" value="5' to 3' exonuclease, C-terminal subdomain"/>
    <property type="match status" value="1"/>
</dbReference>
<dbReference type="Gene3D" id="3.30.460.10">
    <property type="entry name" value="Beta Polymerase, domain 2"/>
    <property type="match status" value="1"/>
</dbReference>
<feature type="coiled-coil region" evidence="10">
    <location>
        <begin position="105"/>
        <end position="165"/>
    </location>
</feature>
<dbReference type="Pfam" id="PF14792">
    <property type="entry name" value="DNA_pol_B_palm"/>
    <property type="match status" value="1"/>
</dbReference>
<keyword evidence="3" id="KW-0808">Transferase</keyword>
<evidence type="ECO:0000256" key="2">
    <source>
        <dbReference type="ARBA" id="ARBA00022634"/>
    </source>
</evidence>
<organism evidence="12">
    <name type="scientific">viral metagenome</name>
    <dbReference type="NCBI Taxonomy" id="1070528"/>
    <lineage>
        <taxon>unclassified sequences</taxon>
        <taxon>metagenomes</taxon>
        <taxon>organismal metagenomes</taxon>
    </lineage>
</organism>
<dbReference type="PANTHER" id="PTHR11276:SF28">
    <property type="entry name" value="DNA POLYMERASE LAMBDA"/>
    <property type="match status" value="1"/>
</dbReference>
<dbReference type="InterPro" id="IPR028207">
    <property type="entry name" value="DNA_pol_B_palm_palm"/>
</dbReference>
<dbReference type="EC" id="2.7.7.7" evidence="1"/>
<keyword evidence="2" id="KW-0237">DNA synthesis</keyword>
<evidence type="ECO:0000256" key="7">
    <source>
        <dbReference type="ARBA" id="ARBA00022932"/>
    </source>
</evidence>
<dbReference type="EMBL" id="MN741019">
    <property type="protein sequence ID" value="QHU22922.1"/>
    <property type="molecule type" value="Genomic_DNA"/>
</dbReference>
<dbReference type="SUPFAM" id="SSF81585">
    <property type="entry name" value="PsbU/PolX domain-like"/>
    <property type="match status" value="1"/>
</dbReference>
<evidence type="ECO:0000256" key="3">
    <source>
        <dbReference type="ARBA" id="ARBA00022679"/>
    </source>
</evidence>
<name>A0A6C0KY60_9ZZZZ</name>
<evidence type="ECO:0000256" key="9">
    <source>
        <dbReference type="ARBA" id="ARBA00049244"/>
    </source>
</evidence>
<dbReference type="GO" id="GO:0006303">
    <property type="term" value="P:double-strand break repair via nonhomologous end joining"/>
    <property type="evidence" value="ECO:0007669"/>
    <property type="project" value="TreeGrafter"/>
</dbReference>
<dbReference type="PANTHER" id="PTHR11276">
    <property type="entry name" value="DNA POLYMERASE TYPE-X FAMILY MEMBER"/>
    <property type="match status" value="1"/>
</dbReference>
<dbReference type="InterPro" id="IPR043519">
    <property type="entry name" value="NT_sf"/>
</dbReference>
<evidence type="ECO:0000256" key="6">
    <source>
        <dbReference type="ARBA" id="ARBA00022763"/>
    </source>
</evidence>
<keyword evidence="6" id="KW-0227">DNA damage</keyword>
<dbReference type="SUPFAM" id="SSF81301">
    <property type="entry name" value="Nucleotidyltransferase"/>
    <property type="match status" value="1"/>
</dbReference>
<dbReference type="InterPro" id="IPR037160">
    <property type="entry name" value="DNA_Pol_thumb_sf"/>
</dbReference>
<dbReference type="InterPro" id="IPR002054">
    <property type="entry name" value="DNA-dir_DNA_pol_X"/>
</dbReference>
<dbReference type="InterPro" id="IPR027421">
    <property type="entry name" value="DNA_pol_lamdba_lyase_dom_sf"/>
</dbReference>
<sequence length="318" mass="36554">MANQKVWNSEFVNALNELEMISKNRGNIWGARAYKSASDAILISNVDLYDVNQLQNTPKIGKSILEKLNSLVVNGKIEEIEKEKSNPLHQFSKIYGVGPKKALTLSEKVKSIDELRNNQDLLNNKQKIGLKYYEDIQKRIPRKEIDEYNKVIQNIVKDLKKLDKSFDAQIVGSYRRGALSSGDIDVIITSDDKKYFDKFLEKIKNDNMILEYLAKGEKKSLVIGTLAKKDSIPRRLDFLYSPPKEYAFAILYFTGSKAFNIVMRRHALKLGYSLNEHGFTPEVLQNFKKEKDIFDFLELKYKTPIQRKSGLDVINDSS</sequence>
<feature type="domain" description="DNA-directed DNA polymerase X" evidence="11">
    <location>
        <begin position="6"/>
        <end position="308"/>
    </location>
</feature>
<evidence type="ECO:0000256" key="8">
    <source>
        <dbReference type="ARBA" id="ARBA00023204"/>
    </source>
</evidence>
<evidence type="ECO:0000256" key="1">
    <source>
        <dbReference type="ARBA" id="ARBA00012417"/>
    </source>
</evidence>
<evidence type="ECO:0000256" key="10">
    <source>
        <dbReference type="SAM" id="Coils"/>
    </source>
</evidence>
<dbReference type="PRINTS" id="PR00869">
    <property type="entry name" value="DNAPOLX"/>
</dbReference>
<evidence type="ECO:0000256" key="4">
    <source>
        <dbReference type="ARBA" id="ARBA00022695"/>
    </source>
</evidence>
<accession>A0A6C0KY60</accession>